<reference evidence="3" key="1">
    <citation type="journal article" date="2013" name="Science">
        <title>Comparative analysis of bat genomes provides insight into the evolution of flight and immunity.</title>
        <authorList>
            <person name="Zhang G."/>
            <person name="Cowled C."/>
            <person name="Shi Z."/>
            <person name="Huang Z."/>
            <person name="Bishop-Lilly K.A."/>
            <person name="Fang X."/>
            <person name="Wynne J.W."/>
            <person name="Xiong Z."/>
            <person name="Baker M.L."/>
            <person name="Zhao W."/>
            <person name="Tachedjian M."/>
            <person name="Zhu Y."/>
            <person name="Zhou P."/>
            <person name="Jiang X."/>
            <person name="Ng J."/>
            <person name="Yang L."/>
            <person name="Wu L."/>
            <person name="Xiao J."/>
            <person name="Feng Y."/>
            <person name="Chen Y."/>
            <person name="Sun X."/>
            <person name="Zhang Y."/>
            <person name="Marsh G.A."/>
            <person name="Crameri G."/>
            <person name="Broder C.C."/>
            <person name="Frey K.G."/>
            <person name="Wang L.F."/>
            <person name="Wang J."/>
        </authorList>
    </citation>
    <scope>NUCLEOTIDE SEQUENCE [LARGE SCALE GENOMIC DNA]</scope>
</reference>
<dbReference type="AlphaFoldDB" id="L5MHG3"/>
<name>L5MHG3_MYODS</name>
<evidence type="ECO:0000313" key="3">
    <source>
        <dbReference type="Proteomes" id="UP000010556"/>
    </source>
</evidence>
<sequence length="77" mass="8171">MDVNPFQVELPTHRSLQCRRPPPGPFPQCQETWRGRDGPTVQWESGLSRLACRSLCGAAPAAGGRLGAGSLGRGGTL</sequence>
<dbReference type="Proteomes" id="UP000010556">
    <property type="component" value="Unassembled WGS sequence"/>
</dbReference>
<evidence type="ECO:0000313" key="2">
    <source>
        <dbReference type="EMBL" id="ELK37752.1"/>
    </source>
</evidence>
<proteinExistence type="predicted"/>
<feature type="region of interest" description="Disordered" evidence="1">
    <location>
        <begin position="15"/>
        <end position="34"/>
    </location>
</feature>
<dbReference type="EMBL" id="KB100094">
    <property type="protein sequence ID" value="ELK37752.1"/>
    <property type="molecule type" value="Genomic_DNA"/>
</dbReference>
<evidence type="ECO:0000256" key="1">
    <source>
        <dbReference type="SAM" id="MobiDB-lite"/>
    </source>
</evidence>
<keyword evidence="3" id="KW-1185">Reference proteome</keyword>
<accession>L5MHG3</accession>
<organism evidence="2 3">
    <name type="scientific">Myotis davidii</name>
    <name type="common">David's myotis</name>
    <dbReference type="NCBI Taxonomy" id="225400"/>
    <lineage>
        <taxon>Eukaryota</taxon>
        <taxon>Metazoa</taxon>
        <taxon>Chordata</taxon>
        <taxon>Craniata</taxon>
        <taxon>Vertebrata</taxon>
        <taxon>Euteleostomi</taxon>
        <taxon>Mammalia</taxon>
        <taxon>Eutheria</taxon>
        <taxon>Laurasiatheria</taxon>
        <taxon>Chiroptera</taxon>
        <taxon>Yangochiroptera</taxon>
        <taxon>Vespertilionidae</taxon>
        <taxon>Myotis</taxon>
    </lineage>
</organism>
<gene>
    <name evidence="2" type="ORF">MDA_GLEAN10005968</name>
</gene>
<protein>
    <submittedName>
        <fullName evidence="2">Uncharacterized protein</fullName>
    </submittedName>
</protein>